<accession>A0A382WRL7</accession>
<dbReference type="InterPro" id="IPR010074">
    <property type="entry name" value="PRibForGlyAmidine_synth_PurL"/>
</dbReference>
<gene>
    <name evidence="6" type="ORF">METZ01_LOCUS414351</name>
</gene>
<dbReference type="InterPro" id="IPR041609">
    <property type="entry name" value="PurL_linker"/>
</dbReference>
<feature type="non-terminal residue" evidence="6">
    <location>
        <position position="121"/>
    </location>
</feature>
<dbReference type="AlphaFoldDB" id="A0A382WRL7"/>
<sequence>MTASKQELDELALTEAEYATIVERLGREPNALELGLFGSLWSEHCGYKHSKPLLRMLPGDSPRVMVGLGKENAGVVDIGDGFAIVMKIESHNHPSAIEPYQGAATGIGGIVRVIFTMGARP</sequence>
<dbReference type="PANTHER" id="PTHR43555:SF1">
    <property type="entry name" value="PHOSPHORIBOSYLFORMYLGLYCINAMIDINE SYNTHASE SUBUNIT PURL"/>
    <property type="match status" value="1"/>
</dbReference>
<keyword evidence="3" id="KW-0067">ATP-binding</keyword>
<feature type="domain" description="PurM-like N-terminal" evidence="4">
    <location>
        <begin position="71"/>
        <end position="121"/>
    </location>
</feature>
<evidence type="ECO:0000259" key="4">
    <source>
        <dbReference type="Pfam" id="PF00586"/>
    </source>
</evidence>
<evidence type="ECO:0008006" key="7">
    <source>
        <dbReference type="Google" id="ProtNLM"/>
    </source>
</evidence>
<dbReference type="EMBL" id="UINC01161994">
    <property type="protein sequence ID" value="SVD61497.1"/>
    <property type="molecule type" value="Genomic_DNA"/>
</dbReference>
<dbReference type="InterPro" id="IPR036921">
    <property type="entry name" value="PurM-like_N_sf"/>
</dbReference>
<feature type="domain" description="Phosphoribosylformylglycinamidine synthase linker" evidence="5">
    <location>
        <begin position="7"/>
        <end position="48"/>
    </location>
</feature>
<organism evidence="6">
    <name type="scientific">marine metagenome</name>
    <dbReference type="NCBI Taxonomy" id="408172"/>
    <lineage>
        <taxon>unclassified sequences</taxon>
        <taxon>metagenomes</taxon>
        <taxon>ecological metagenomes</taxon>
    </lineage>
</organism>
<evidence type="ECO:0000256" key="1">
    <source>
        <dbReference type="ARBA" id="ARBA00022598"/>
    </source>
</evidence>
<dbReference type="Gene3D" id="3.30.1330.10">
    <property type="entry name" value="PurM-like, N-terminal domain"/>
    <property type="match status" value="1"/>
</dbReference>
<proteinExistence type="predicted"/>
<dbReference type="SUPFAM" id="SSF55326">
    <property type="entry name" value="PurM N-terminal domain-like"/>
    <property type="match status" value="1"/>
</dbReference>
<dbReference type="GO" id="GO:0005524">
    <property type="term" value="F:ATP binding"/>
    <property type="evidence" value="ECO:0007669"/>
    <property type="project" value="UniProtKB-KW"/>
</dbReference>
<evidence type="ECO:0000256" key="3">
    <source>
        <dbReference type="ARBA" id="ARBA00022840"/>
    </source>
</evidence>
<dbReference type="PANTHER" id="PTHR43555">
    <property type="entry name" value="PHOSPHORIBOSYLFORMYLGLYCINAMIDINE SYNTHASE SUBUNIT PURL"/>
    <property type="match status" value="1"/>
</dbReference>
<evidence type="ECO:0000256" key="2">
    <source>
        <dbReference type="ARBA" id="ARBA00022741"/>
    </source>
</evidence>
<dbReference type="GO" id="GO:0004642">
    <property type="term" value="F:phosphoribosylformylglycinamidine synthase activity"/>
    <property type="evidence" value="ECO:0007669"/>
    <property type="project" value="InterPro"/>
</dbReference>
<keyword evidence="1" id="KW-0436">Ligase</keyword>
<reference evidence="6" key="1">
    <citation type="submission" date="2018-05" db="EMBL/GenBank/DDBJ databases">
        <authorList>
            <person name="Lanie J.A."/>
            <person name="Ng W.-L."/>
            <person name="Kazmierczak K.M."/>
            <person name="Andrzejewski T.M."/>
            <person name="Davidsen T.M."/>
            <person name="Wayne K.J."/>
            <person name="Tettelin H."/>
            <person name="Glass J.I."/>
            <person name="Rusch D."/>
            <person name="Podicherti R."/>
            <person name="Tsui H.-C.T."/>
            <person name="Winkler M.E."/>
        </authorList>
    </citation>
    <scope>NUCLEOTIDE SEQUENCE</scope>
</reference>
<name>A0A382WRL7_9ZZZZ</name>
<keyword evidence="2" id="KW-0547">Nucleotide-binding</keyword>
<protein>
    <recommendedName>
        <fullName evidence="7">Phosphoribosylformylglycinamidine synthase II</fullName>
    </recommendedName>
</protein>
<evidence type="ECO:0000313" key="6">
    <source>
        <dbReference type="EMBL" id="SVD61497.1"/>
    </source>
</evidence>
<dbReference type="Pfam" id="PF00586">
    <property type="entry name" value="AIRS"/>
    <property type="match status" value="1"/>
</dbReference>
<dbReference type="InterPro" id="IPR016188">
    <property type="entry name" value="PurM-like_N"/>
</dbReference>
<dbReference type="Pfam" id="PF18072">
    <property type="entry name" value="FGAR-AT_linker"/>
    <property type="match status" value="1"/>
</dbReference>
<evidence type="ECO:0000259" key="5">
    <source>
        <dbReference type="Pfam" id="PF18072"/>
    </source>
</evidence>
<dbReference type="GO" id="GO:0006189">
    <property type="term" value="P:'de novo' IMP biosynthetic process"/>
    <property type="evidence" value="ECO:0007669"/>
    <property type="project" value="InterPro"/>
</dbReference>